<gene>
    <name evidence="1" type="ORF">Tci_931636</name>
</gene>
<feature type="non-terminal residue" evidence="1">
    <location>
        <position position="1"/>
    </location>
</feature>
<name>A0A699XJ44_TANCI</name>
<proteinExistence type="predicted"/>
<feature type="non-terminal residue" evidence="1">
    <location>
        <position position="82"/>
    </location>
</feature>
<dbReference type="AntiFam" id="ANF00164">
    <property type="entry name" value="Shadow ORF (opposite btuB)"/>
</dbReference>
<accession>A0A699XJ44</accession>
<reference evidence="1" key="1">
    <citation type="journal article" date="2019" name="Sci. Rep.">
        <title>Draft genome of Tanacetum cinerariifolium, the natural source of mosquito coil.</title>
        <authorList>
            <person name="Yamashiro T."/>
            <person name="Shiraishi A."/>
            <person name="Satake H."/>
            <person name="Nakayama K."/>
        </authorList>
    </citation>
    <scope>NUCLEOTIDE SEQUENCE</scope>
</reference>
<sequence length="82" mass="8266">VVTHGDVGAVGIGVAALGDLVADGRFDAAEVLLGDEVDHTSNRVGAVGGAGAAGQHVGALDQRKRDVVEVDRADEVGRHDAR</sequence>
<organism evidence="1">
    <name type="scientific">Tanacetum cinerariifolium</name>
    <name type="common">Dalmatian daisy</name>
    <name type="synonym">Chrysanthemum cinerariifolium</name>
    <dbReference type="NCBI Taxonomy" id="118510"/>
    <lineage>
        <taxon>Eukaryota</taxon>
        <taxon>Viridiplantae</taxon>
        <taxon>Streptophyta</taxon>
        <taxon>Embryophyta</taxon>
        <taxon>Tracheophyta</taxon>
        <taxon>Spermatophyta</taxon>
        <taxon>Magnoliopsida</taxon>
        <taxon>eudicotyledons</taxon>
        <taxon>Gunneridae</taxon>
        <taxon>Pentapetalae</taxon>
        <taxon>asterids</taxon>
        <taxon>campanulids</taxon>
        <taxon>Asterales</taxon>
        <taxon>Asteraceae</taxon>
        <taxon>Asteroideae</taxon>
        <taxon>Anthemideae</taxon>
        <taxon>Anthemidinae</taxon>
        <taxon>Tanacetum</taxon>
    </lineage>
</organism>
<dbReference type="AlphaFoldDB" id="A0A699XJ44"/>
<comment type="caution">
    <text evidence="1">The sequence shown here is derived from an EMBL/GenBank/DDBJ whole genome shotgun (WGS) entry which is preliminary data.</text>
</comment>
<dbReference type="EMBL" id="BKCJ011867831">
    <property type="protein sequence ID" value="GFD59667.1"/>
    <property type="molecule type" value="Genomic_DNA"/>
</dbReference>
<evidence type="ECO:0000313" key="1">
    <source>
        <dbReference type="EMBL" id="GFD59667.1"/>
    </source>
</evidence>
<protein>
    <submittedName>
        <fullName evidence="1">Uncharacterized protein</fullName>
    </submittedName>
</protein>